<keyword evidence="5 12" id="KW-0349">Heme</keyword>
<dbReference type="Pfam" id="PF00116">
    <property type="entry name" value="COX2"/>
    <property type="match status" value="1"/>
</dbReference>
<dbReference type="PANTHER" id="PTHR22888">
    <property type="entry name" value="CYTOCHROME C OXIDASE, SUBUNIT II"/>
    <property type="match status" value="1"/>
</dbReference>
<dbReference type="InterPro" id="IPR045187">
    <property type="entry name" value="CcO_II"/>
</dbReference>
<evidence type="ECO:0000256" key="4">
    <source>
        <dbReference type="ARBA" id="ARBA00022448"/>
    </source>
</evidence>
<dbReference type="GO" id="GO:0005507">
    <property type="term" value="F:copper ion binding"/>
    <property type="evidence" value="ECO:0007669"/>
    <property type="project" value="InterPro"/>
</dbReference>
<dbReference type="GO" id="GO:0016020">
    <property type="term" value="C:membrane"/>
    <property type="evidence" value="ECO:0007669"/>
    <property type="project" value="UniProtKB-SubCell"/>
</dbReference>
<dbReference type="InterPro" id="IPR008972">
    <property type="entry name" value="Cupredoxin"/>
</dbReference>
<protein>
    <recommendedName>
        <fullName evidence="18">Cytochrome c oxidase subunit 2</fullName>
    </recommendedName>
</protein>
<dbReference type="InterPro" id="IPR034236">
    <property type="entry name" value="CuRO_CcO_Caa3_II"/>
</dbReference>
<evidence type="ECO:0000256" key="8">
    <source>
        <dbReference type="ARBA" id="ARBA00023004"/>
    </source>
</evidence>
<accession>A0A6S7FD18</accession>
<dbReference type="GO" id="GO:0020037">
    <property type="term" value="F:heme binding"/>
    <property type="evidence" value="ECO:0007669"/>
    <property type="project" value="InterPro"/>
</dbReference>
<evidence type="ECO:0000259" key="15">
    <source>
        <dbReference type="PROSITE" id="PS51007"/>
    </source>
</evidence>
<comment type="similarity">
    <text evidence="3">Belongs to the cytochrome c oxidase subunit 2 family.</text>
</comment>
<keyword evidence="17" id="KW-1185">Reference proteome</keyword>
<evidence type="ECO:0000259" key="14">
    <source>
        <dbReference type="PROSITE" id="PS50857"/>
    </source>
</evidence>
<proteinExistence type="inferred from homology"/>
<dbReference type="GO" id="GO:0004129">
    <property type="term" value="F:cytochrome-c oxidase activity"/>
    <property type="evidence" value="ECO:0007669"/>
    <property type="project" value="UniProtKB-EC"/>
</dbReference>
<dbReference type="EMBL" id="CADILH010000005">
    <property type="protein sequence ID" value="CAB3933970.1"/>
    <property type="molecule type" value="Genomic_DNA"/>
</dbReference>
<dbReference type="SUPFAM" id="SSF46626">
    <property type="entry name" value="Cytochrome c"/>
    <property type="match status" value="1"/>
</dbReference>
<dbReference type="Gene3D" id="2.60.40.420">
    <property type="entry name" value="Cupredoxins - blue copper proteins"/>
    <property type="match status" value="1"/>
</dbReference>
<feature type="transmembrane region" description="Helical" evidence="13">
    <location>
        <begin position="97"/>
        <end position="119"/>
    </location>
</feature>
<evidence type="ECO:0000313" key="17">
    <source>
        <dbReference type="Proteomes" id="UP000494183"/>
    </source>
</evidence>
<reference evidence="16 17" key="1">
    <citation type="submission" date="2020-04" db="EMBL/GenBank/DDBJ databases">
        <authorList>
            <person name="De Canck E."/>
        </authorList>
    </citation>
    <scope>NUCLEOTIDE SEQUENCE [LARGE SCALE GENOMIC DNA]</scope>
    <source>
        <strain evidence="16 17">LMG 6000</strain>
    </source>
</reference>
<gene>
    <name evidence="16" type="ORF">LMG6000_03507</name>
</gene>
<evidence type="ECO:0000256" key="3">
    <source>
        <dbReference type="ARBA" id="ARBA00007866"/>
    </source>
</evidence>
<comment type="catalytic activity">
    <reaction evidence="11">
        <text>4 Fe(II)-[cytochrome c] + O2 + 8 H(+)(in) = 4 Fe(III)-[cytochrome c] + 2 H2O + 4 H(+)(out)</text>
        <dbReference type="Rhea" id="RHEA:11436"/>
        <dbReference type="Rhea" id="RHEA-COMP:10350"/>
        <dbReference type="Rhea" id="RHEA-COMP:14399"/>
        <dbReference type="ChEBI" id="CHEBI:15377"/>
        <dbReference type="ChEBI" id="CHEBI:15378"/>
        <dbReference type="ChEBI" id="CHEBI:15379"/>
        <dbReference type="ChEBI" id="CHEBI:29033"/>
        <dbReference type="ChEBI" id="CHEBI:29034"/>
        <dbReference type="EC" id="7.1.1.9"/>
    </reaction>
</comment>
<keyword evidence="9" id="KW-0186">Copper</keyword>
<evidence type="ECO:0000256" key="1">
    <source>
        <dbReference type="ARBA" id="ARBA00004370"/>
    </source>
</evidence>
<keyword evidence="6 12" id="KW-0479">Metal-binding</keyword>
<name>A0A6S7FD18_9BURK</name>
<dbReference type="GO" id="GO:0042773">
    <property type="term" value="P:ATP synthesis coupled electron transport"/>
    <property type="evidence" value="ECO:0007669"/>
    <property type="project" value="TreeGrafter"/>
</dbReference>
<comment type="subcellular location">
    <subcellularLocation>
        <location evidence="1">Membrane</location>
    </subcellularLocation>
    <subcellularLocation>
        <location evidence="2">Periplasm</location>
    </subcellularLocation>
</comment>
<dbReference type="InterPro" id="IPR002429">
    <property type="entry name" value="CcO_II-like_C"/>
</dbReference>
<evidence type="ECO:0000256" key="10">
    <source>
        <dbReference type="ARBA" id="ARBA00023136"/>
    </source>
</evidence>
<dbReference type="PANTHER" id="PTHR22888:SF9">
    <property type="entry name" value="CYTOCHROME C OXIDASE SUBUNIT 2"/>
    <property type="match status" value="1"/>
</dbReference>
<evidence type="ECO:0000256" key="13">
    <source>
        <dbReference type="SAM" id="Phobius"/>
    </source>
</evidence>
<keyword evidence="13" id="KW-1133">Transmembrane helix</keyword>
<dbReference type="InterPro" id="IPR009056">
    <property type="entry name" value="Cyt_c-like_dom"/>
</dbReference>
<evidence type="ECO:0000256" key="5">
    <source>
        <dbReference type="ARBA" id="ARBA00022617"/>
    </source>
</evidence>
<sequence length="347" mass="36849">MLMQARRGRLEPCPFPKAAPLDMPPVSPFVLATASPGASWAGMHSVLHPRGEDAARIAEIGWVLYVGAGLIFLAASIMLGLAMYGPEKARGMLRRPALIVLAGVAFPVAVLTALLAYALQSAAAKTRGAEAALRIEVAGELWWWRVRYRDETGDLLFETANDIRIPVGVPVEILLTSSNVIHSFWVPSLAGKLDMVPGRTNRLRMLAREPGVFSGLCAEYCGAQHAKMQFDVQALDPEQFRAWLAAQRLPANEAGAELRAGAGVFLRDCAQCHTVRGTAAAGTLGPDLTHVASRPRLAAGALPNNAGALAGWVAGSQHVKPGNLMPAFGHLSGDELRAVTGYLGSLK</sequence>
<dbReference type="Proteomes" id="UP000494183">
    <property type="component" value="Unassembled WGS sequence"/>
</dbReference>
<dbReference type="Pfam" id="PF00034">
    <property type="entry name" value="Cytochrom_C"/>
    <property type="match status" value="1"/>
</dbReference>
<evidence type="ECO:0000256" key="11">
    <source>
        <dbReference type="ARBA" id="ARBA00047816"/>
    </source>
</evidence>
<feature type="domain" description="Cytochrome oxidase subunit II copper A binding" evidence="14">
    <location>
        <begin position="130"/>
        <end position="246"/>
    </location>
</feature>
<evidence type="ECO:0000256" key="6">
    <source>
        <dbReference type="ARBA" id="ARBA00022723"/>
    </source>
</evidence>
<dbReference type="SUPFAM" id="SSF49503">
    <property type="entry name" value="Cupredoxins"/>
    <property type="match status" value="1"/>
</dbReference>
<keyword evidence="4" id="KW-0813">Transport</keyword>
<organism evidence="16 17">
    <name type="scientific">Achromobacter insolitus</name>
    <dbReference type="NCBI Taxonomy" id="217204"/>
    <lineage>
        <taxon>Bacteria</taxon>
        <taxon>Pseudomonadati</taxon>
        <taxon>Pseudomonadota</taxon>
        <taxon>Betaproteobacteria</taxon>
        <taxon>Burkholderiales</taxon>
        <taxon>Alcaligenaceae</taxon>
        <taxon>Achromobacter</taxon>
    </lineage>
</organism>
<dbReference type="CDD" id="cd04213">
    <property type="entry name" value="CuRO_CcO_Caa3_II"/>
    <property type="match status" value="1"/>
</dbReference>
<keyword evidence="13" id="KW-0812">Transmembrane</keyword>
<feature type="domain" description="Cytochrome c" evidence="15">
    <location>
        <begin position="256"/>
        <end position="347"/>
    </location>
</feature>
<evidence type="ECO:0000256" key="7">
    <source>
        <dbReference type="ARBA" id="ARBA00022982"/>
    </source>
</evidence>
<keyword evidence="7" id="KW-0249">Electron transport</keyword>
<dbReference type="PROSITE" id="PS50857">
    <property type="entry name" value="COX2_CUA"/>
    <property type="match status" value="1"/>
</dbReference>
<dbReference type="AlphaFoldDB" id="A0A6S7FD18"/>
<dbReference type="PROSITE" id="PS51007">
    <property type="entry name" value="CYTC"/>
    <property type="match status" value="1"/>
</dbReference>
<keyword evidence="8 12" id="KW-0408">Iron</keyword>
<evidence type="ECO:0000313" key="16">
    <source>
        <dbReference type="EMBL" id="CAB3933970.1"/>
    </source>
</evidence>
<evidence type="ECO:0000256" key="2">
    <source>
        <dbReference type="ARBA" id="ARBA00004418"/>
    </source>
</evidence>
<dbReference type="PROSITE" id="PS00078">
    <property type="entry name" value="COX2"/>
    <property type="match status" value="1"/>
</dbReference>
<feature type="transmembrane region" description="Helical" evidence="13">
    <location>
        <begin position="62"/>
        <end position="85"/>
    </location>
</feature>
<dbReference type="InterPro" id="IPR001505">
    <property type="entry name" value="Copper_CuA"/>
</dbReference>
<dbReference type="InterPro" id="IPR036909">
    <property type="entry name" value="Cyt_c-like_dom_sf"/>
</dbReference>
<evidence type="ECO:0000256" key="12">
    <source>
        <dbReference type="PROSITE-ProRule" id="PRU00433"/>
    </source>
</evidence>
<evidence type="ECO:0008006" key="18">
    <source>
        <dbReference type="Google" id="ProtNLM"/>
    </source>
</evidence>
<dbReference type="GO" id="GO:0042597">
    <property type="term" value="C:periplasmic space"/>
    <property type="evidence" value="ECO:0007669"/>
    <property type="project" value="UniProtKB-SubCell"/>
</dbReference>
<evidence type="ECO:0000256" key="9">
    <source>
        <dbReference type="ARBA" id="ARBA00023008"/>
    </source>
</evidence>
<keyword evidence="10 13" id="KW-0472">Membrane</keyword>